<proteinExistence type="predicted"/>
<accession>A0A9P6XT95</accession>
<reference evidence="1 2" key="1">
    <citation type="journal article" date="2020" name="Microb. Genom.">
        <title>Genetic diversity of clinical and environmental Mucorales isolates obtained from an investigation of mucormycosis cases among solid organ transplant recipients.</title>
        <authorList>
            <person name="Nguyen M.H."/>
            <person name="Kaul D."/>
            <person name="Muto C."/>
            <person name="Cheng S.J."/>
            <person name="Richter R.A."/>
            <person name="Bruno V.M."/>
            <person name="Liu G."/>
            <person name="Beyhan S."/>
            <person name="Sundermann A.J."/>
            <person name="Mounaud S."/>
            <person name="Pasculle A.W."/>
            <person name="Nierman W.C."/>
            <person name="Driscoll E."/>
            <person name="Cumbie R."/>
            <person name="Clancy C.J."/>
            <person name="Dupont C.L."/>
        </authorList>
    </citation>
    <scope>NUCLEOTIDE SEQUENCE [LARGE SCALE GENOMIC DNA]</scope>
    <source>
        <strain evidence="1 2">GL24</strain>
    </source>
</reference>
<organism evidence="1 2">
    <name type="scientific">Rhizopus delemar</name>
    <dbReference type="NCBI Taxonomy" id="936053"/>
    <lineage>
        <taxon>Eukaryota</taxon>
        <taxon>Fungi</taxon>
        <taxon>Fungi incertae sedis</taxon>
        <taxon>Mucoromycota</taxon>
        <taxon>Mucoromycotina</taxon>
        <taxon>Mucoromycetes</taxon>
        <taxon>Mucorales</taxon>
        <taxon>Mucorineae</taxon>
        <taxon>Rhizopodaceae</taxon>
        <taxon>Rhizopus</taxon>
    </lineage>
</organism>
<protein>
    <submittedName>
        <fullName evidence="1">Uncharacterized protein</fullName>
    </submittedName>
</protein>
<gene>
    <name evidence="1" type="ORF">G6F50_016554</name>
</gene>
<dbReference type="AlphaFoldDB" id="A0A9P6XT95"/>
<evidence type="ECO:0000313" key="2">
    <source>
        <dbReference type="Proteomes" id="UP000740926"/>
    </source>
</evidence>
<keyword evidence="2" id="KW-1185">Reference proteome</keyword>
<comment type="caution">
    <text evidence="1">The sequence shown here is derived from an EMBL/GenBank/DDBJ whole genome shotgun (WGS) entry which is preliminary data.</text>
</comment>
<name>A0A9P6XT95_9FUNG</name>
<dbReference type="EMBL" id="JAANIU010010587">
    <property type="protein sequence ID" value="KAG1531705.1"/>
    <property type="molecule type" value="Genomic_DNA"/>
</dbReference>
<sequence length="92" mass="10030">MTPCTHPRRSRHLAEGAAFALNTCTKRHAKARRHARVRGDRQRAQLAALHLRHRQRRGHEGGLDRAGHQAGHGIARGAVVDGLALHAGFAGE</sequence>
<dbReference type="Proteomes" id="UP000740926">
    <property type="component" value="Unassembled WGS sequence"/>
</dbReference>
<evidence type="ECO:0000313" key="1">
    <source>
        <dbReference type="EMBL" id="KAG1531705.1"/>
    </source>
</evidence>